<dbReference type="SUPFAM" id="SSF75005">
    <property type="entry name" value="Arabinanase/levansucrase/invertase"/>
    <property type="match status" value="1"/>
</dbReference>
<dbReference type="RefSeq" id="WP_233433734.1">
    <property type="nucleotide sequence ID" value="NZ_BJWA01000012.1"/>
</dbReference>
<dbReference type="InterPro" id="IPR023296">
    <property type="entry name" value="Glyco_hydro_beta-prop_sf"/>
</dbReference>
<dbReference type="Pfam" id="PF08950">
    <property type="entry name" value="DUF1861"/>
    <property type="match status" value="1"/>
</dbReference>
<organism evidence="1 2">
    <name type="scientific">Enterococcus mundtii</name>
    <dbReference type="NCBI Taxonomy" id="53346"/>
    <lineage>
        <taxon>Bacteria</taxon>
        <taxon>Bacillati</taxon>
        <taxon>Bacillota</taxon>
        <taxon>Bacilli</taxon>
        <taxon>Lactobacillales</taxon>
        <taxon>Enterococcaceae</taxon>
        <taxon>Enterococcus</taxon>
    </lineage>
</organism>
<dbReference type="Gene3D" id="2.115.10.20">
    <property type="entry name" value="Glycosyl hydrolase domain, family 43"/>
    <property type="match status" value="1"/>
</dbReference>
<reference evidence="1 2" key="1">
    <citation type="submission" date="2017-05" db="EMBL/GenBank/DDBJ databases">
        <title>The Genome Sequence of Enterococcus mundtii 6B1_DIV0119.</title>
        <authorList>
            <consortium name="The Broad Institute Genomics Platform"/>
            <consortium name="The Broad Institute Genomic Center for Infectious Diseases"/>
            <person name="Earl A."/>
            <person name="Manson A."/>
            <person name="Schwartman J."/>
            <person name="Gilmore M."/>
            <person name="Abouelleil A."/>
            <person name="Cao P."/>
            <person name="Chapman S."/>
            <person name="Cusick C."/>
            <person name="Shea T."/>
            <person name="Young S."/>
            <person name="Neafsey D."/>
            <person name="Nusbaum C."/>
            <person name="Birren B."/>
        </authorList>
    </citation>
    <scope>NUCLEOTIDE SEQUENCE [LARGE SCALE GENOMIC DNA]</scope>
    <source>
        <strain evidence="1 2">6B1_DIV0119</strain>
    </source>
</reference>
<evidence type="ECO:0000313" key="1">
    <source>
        <dbReference type="EMBL" id="OTP28203.1"/>
    </source>
</evidence>
<comment type="caution">
    <text evidence="1">The sequence shown here is derived from an EMBL/GenBank/DDBJ whole genome shotgun (WGS) entry which is preliminary data.</text>
</comment>
<sequence length="317" mass="35700">MGQRAIKKLLDWKGIVMIKIKNLIENYRKNKPEQMKKAEFLTFTGVGTKDVYNITAPFELAGEVVLAGRVEARESEDSTVYLFREIAKNTWAKISDGIELPLQDPFYTVIDGKVILGGVEVIFLPEGQAQWRTIFYHLEDTATAHHLFEGPWGMKDLRLKQLSTGEILVMTRPQGEKGGRGKIGACLIDQLADLSIQKIEEAPLLANQFSEEEWGGANEIFEIDGVIWVLGHIANFDEQGDRHYYAMRFSFDRRNHAMKDVRILAERKDFAKGPTKRPDLVDVVFSGGLDLSSEHGVLYAGISDAGAQKLEIENPFK</sequence>
<proteinExistence type="predicted"/>
<dbReference type="AlphaFoldDB" id="A0A242L1X5"/>
<dbReference type="PANTHER" id="PTHR37036">
    <property type="match status" value="1"/>
</dbReference>
<dbReference type="Proteomes" id="UP000195024">
    <property type="component" value="Unassembled WGS sequence"/>
</dbReference>
<dbReference type="InterPro" id="IPR015045">
    <property type="entry name" value="MPT-1-like_LmxM"/>
</dbReference>
<dbReference type="EMBL" id="NGMS01000001">
    <property type="protein sequence ID" value="OTP28203.1"/>
    <property type="molecule type" value="Genomic_DNA"/>
</dbReference>
<accession>A0A242L1X5</accession>
<dbReference type="PANTHER" id="PTHR37036:SF2">
    <property type="entry name" value="DUF1861 FAMILY PROTEIN"/>
    <property type="match status" value="1"/>
</dbReference>
<dbReference type="GeneID" id="61000217"/>
<evidence type="ECO:0008006" key="3">
    <source>
        <dbReference type="Google" id="ProtNLM"/>
    </source>
</evidence>
<name>A0A242L1X5_ENTMU</name>
<gene>
    <name evidence="1" type="ORF">A5802_001942</name>
</gene>
<evidence type="ECO:0000313" key="2">
    <source>
        <dbReference type="Proteomes" id="UP000195024"/>
    </source>
</evidence>
<protein>
    <recommendedName>
        <fullName evidence="3">DUF1861 domain-containing protein</fullName>
    </recommendedName>
</protein>